<organism evidence="1 2">
    <name type="scientific">Candidatus Babela massiliensis</name>
    <dbReference type="NCBI Taxonomy" id="673862"/>
    <lineage>
        <taxon>Bacteria</taxon>
        <taxon>Candidatus Babelota</taxon>
        <taxon>Candidatus Babeliae</taxon>
        <taxon>Candidatus Babeliales</taxon>
        <taxon>Candidatus Babeliaceae</taxon>
        <taxon>Candidatus Babela</taxon>
    </lineage>
</organism>
<accession>V6DGR4</accession>
<sequence length="350" mass="41462">MKLKILFIQINIFLVMGLSTKVYCSRSIFRPKDPLMPELVTCWKGDNKTYSFKDQYLEEEAIFKKFDHKYFKSHSLPKGPIAYRNRPDQKVTGQKLNQLAEKLLCQLYEHKVNYDDFVVLKSDDFNRKTVSGNLVLKYKDYPFVLKLFIETPESFTKPFSKGWQPACFFLMSGGINRYLSGLTRIKNLEWIKSQINQNPEYANLIDFPRKWFWMPKNNRWFELTGKNLCKPVQKILLPSIYGIIADAINKDEDKKVFEDDPKFGLKLSYYLNSRLDPNFENFMKEKETGKIVIVDTEHFPSMVGLKQPVYFQSYSDWYLKLAFKCLSDRLTRHKSFRRSIQFKPIPTIEL</sequence>
<dbReference type="RefSeq" id="WP_023790868.1">
    <property type="nucleotide sequence ID" value="NC_023003.1"/>
</dbReference>
<dbReference type="HOGENOM" id="CLU_791509_0_0_7"/>
<dbReference type="eggNOG" id="ENOG5033V3Z">
    <property type="taxonomic scope" value="Bacteria"/>
</dbReference>
<protein>
    <submittedName>
        <fullName evidence="1">Uncharacterized protein</fullName>
    </submittedName>
</protein>
<dbReference type="AlphaFoldDB" id="V6DGR4"/>
<proteinExistence type="predicted"/>
<evidence type="ECO:0000313" key="2">
    <source>
        <dbReference type="Proteomes" id="UP000018769"/>
    </source>
</evidence>
<evidence type="ECO:0000313" key="1">
    <source>
        <dbReference type="EMBL" id="CDK30113.1"/>
    </source>
</evidence>
<dbReference type="EMBL" id="HG793133">
    <property type="protein sequence ID" value="CDK30113.1"/>
    <property type="molecule type" value="Genomic_DNA"/>
</dbReference>
<dbReference type="KEGG" id="dpb:BABL1_gene_807"/>
<name>V6DGR4_9BACT</name>
<reference evidence="1 2" key="1">
    <citation type="journal article" date="2015" name="Biol. Direct">
        <title>Babela massiliensis, a representative of a widespread bacterial phylum with unusual adaptations to parasitism in amoebae.</title>
        <authorList>
            <person name="Pagnier I."/>
            <person name="Yutin N."/>
            <person name="Croce O."/>
            <person name="Makarova K.S."/>
            <person name="Wolf Y.I."/>
            <person name="Benamar S."/>
            <person name="Raoult D."/>
            <person name="Koonin E.V."/>
            <person name="La Scola B."/>
        </authorList>
    </citation>
    <scope>NUCLEOTIDE SEQUENCE [LARGE SCALE GENOMIC DNA]</scope>
    <source>
        <strain evidence="2">BABL1</strain>
    </source>
</reference>
<dbReference type="Proteomes" id="UP000018769">
    <property type="component" value="Chromosome I"/>
</dbReference>
<keyword evidence="2" id="KW-1185">Reference proteome</keyword>
<gene>
    <name evidence="1" type="ORF">BABL1_gene_807</name>
</gene>
<dbReference type="OrthoDB" id="9835693at2"/>